<feature type="domain" description="MmgE/PrpD N-terminal" evidence="2">
    <location>
        <begin position="8"/>
        <end position="245"/>
    </location>
</feature>
<organism evidence="4 5">
    <name type="scientific">Candidatus Amunia macphersoniae</name>
    <dbReference type="NCBI Taxonomy" id="3127014"/>
    <lineage>
        <taxon>Bacteria</taxon>
        <taxon>Bacillati</taxon>
        <taxon>Candidatus Dormiibacterota</taxon>
        <taxon>Candidatus Dormibacteria</taxon>
        <taxon>Candidatus Aeolococcales</taxon>
        <taxon>Candidatus Aeolococcaceae</taxon>
        <taxon>Candidatus Amunia</taxon>
    </lineage>
</organism>
<dbReference type="InterPro" id="IPR045337">
    <property type="entry name" value="MmgE_PrpD_C"/>
</dbReference>
<dbReference type="Gene3D" id="3.30.1330.120">
    <property type="entry name" value="2-methylcitrate dehydratase PrpD"/>
    <property type="match status" value="1"/>
</dbReference>
<dbReference type="Gene3D" id="1.10.4100.10">
    <property type="entry name" value="2-methylcitrate dehydratase PrpD"/>
    <property type="match status" value="1"/>
</dbReference>
<proteinExistence type="inferred from homology"/>
<name>A0A934NJT6_9BACT</name>
<evidence type="ECO:0000259" key="3">
    <source>
        <dbReference type="Pfam" id="PF19305"/>
    </source>
</evidence>
<accession>A0A934NJT6</accession>
<dbReference type="Pfam" id="PF03972">
    <property type="entry name" value="MmgE_PrpD_N"/>
    <property type="match status" value="1"/>
</dbReference>
<dbReference type="Pfam" id="PF19305">
    <property type="entry name" value="MmgE_PrpD_C"/>
    <property type="match status" value="1"/>
</dbReference>
<comment type="caution">
    <text evidence="4">The sequence shown here is derived from an EMBL/GenBank/DDBJ whole genome shotgun (WGS) entry which is preliminary data.</text>
</comment>
<protein>
    <submittedName>
        <fullName evidence="4">MmgE/PrpD family protein</fullName>
    </submittedName>
</protein>
<dbReference type="InterPro" id="IPR042183">
    <property type="entry name" value="MmgE/PrpD_sf_1"/>
</dbReference>
<dbReference type="InterPro" id="IPR005656">
    <property type="entry name" value="MmgE_PrpD"/>
</dbReference>
<feature type="domain" description="MmgE/PrpD C-terminal" evidence="3">
    <location>
        <begin position="265"/>
        <end position="412"/>
    </location>
</feature>
<dbReference type="InterPro" id="IPR042188">
    <property type="entry name" value="MmgE/PrpD_sf_2"/>
</dbReference>
<sequence length="439" mass="46490">MTGEITRELARFVTETTELPPAVERAMRRMLLNMVSLSAGSSRHSAATAAARVVMAMDTAPRASVLGTSMRVDTQWAAFLNGVSGHVEDYDDTHLVTVMHPGPVVVPAALAVAEGRNATVAELLFAMALGTEVALRVGVGLGPAHFDRGWHVTGTLGVIGAAVAAARLAQLGTEEVIQALGLATTQAGAIRSALGTETKSFHCGHAAESGVEAAQLVELGFTAAVRGIEGRRGMAALMTEDADLDCMVAGLGERWELHANQEKPYACGVVSHPTLDAARRLRKRLADISAIAGVEVTVNPVVLDVMAIQDPATGLESKFSVYHCAAIGLLDGRGGPREFSDDRARAADVVSLRSRVSVTTDEHMPRDATRMVVRMRDGRSDEEFVDHIEVLDEERLAEKARSMLEQVLGPSADGAMTRLIGLRDSDSVISLVEAVTTTS</sequence>
<dbReference type="AlphaFoldDB" id="A0A934NJT6"/>
<dbReference type="Proteomes" id="UP000614410">
    <property type="component" value="Unassembled WGS sequence"/>
</dbReference>
<dbReference type="InterPro" id="IPR045336">
    <property type="entry name" value="MmgE_PrpD_N"/>
</dbReference>
<reference evidence="4 5" key="1">
    <citation type="submission" date="2020-10" db="EMBL/GenBank/DDBJ databases">
        <title>Ca. Dormibacterota MAGs.</title>
        <authorList>
            <person name="Montgomery K."/>
        </authorList>
    </citation>
    <scope>NUCLEOTIDE SEQUENCE [LARGE SCALE GENOMIC DNA]</scope>
    <source>
        <strain evidence="4">Mitchell_Peninsula_5</strain>
    </source>
</reference>
<dbReference type="GO" id="GO:0016829">
    <property type="term" value="F:lyase activity"/>
    <property type="evidence" value="ECO:0007669"/>
    <property type="project" value="InterPro"/>
</dbReference>
<dbReference type="InterPro" id="IPR036148">
    <property type="entry name" value="MmgE/PrpD_sf"/>
</dbReference>
<comment type="similarity">
    <text evidence="1">Belongs to the PrpD family.</text>
</comment>
<evidence type="ECO:0000259" key="2">
    <source>
        <dbReference type="Pfam" id="PF03972"/>
    </source>
</evidence>
<dbReference type="PANTHER" id="PTHR16943">
    <property type="entry name" value="2-METHYLCITRATE DEHYDRATASE-RELATED"/>
    <property type="match status" value="1"/>
</dbReference>
<dbReference type="SUPFAM" id="SSF103378">
    <property type="entry name" value="2-methylcitrate dehydratase PrpD"/>
    <property type="match status" value="1"/>
</dbReference>
<evidence type="ECO:0000313" key="4">
    <source>
        <dbReference type="EMBL" id="MBJ7610029.1"/>
    </source>
</evidence>
<evidence type="ECO:0000313" key="5">
    <source>
        <dbReference type="Proteomes" id="UP000614410"/>
    </source>
</evidence>
<evidence type="ECO:0000256" key="1">
    <source>
        <dbReference type="ARBA" id="ARBA00006174"/>
    </source>
</evidence>
<dbReference type="EMBL" id="JAEKNN010000054">
    <property type="protein sequence ID" value="MBJ7610029.1"/>
    <property type="molecule type" value="Genomic_DNA"/>
</dbReference>
<gene>
    <name evidence="4" type="ORF">JF887_11460</name>
</gene>
<dbReference type="PANTHER" id="PTHR16943:SF8">
    <property type="entry name" value="2-METHYLCITRATE DEHYDRATASE"/>
    <property type="match status" value="1"/>
</dbReference>